<name>A0A368VAS3_MARNT</name>
<dbReference type="AlphaFoldDB" id="A0A368VAS3"/>
<evidence type="ECO:0000313" key="4">
    <source>
        <dbReference type="Proteomes" id="UP000253065"/>
    </source>
</evidence>
<protein>
    <recommendedName>
        <fullName evidence="5">DNA-binding protein</fullName>
    </recommendedName>
</protein>
<evidence type="ECO:0000313" key="2">
    <source>
        <dbReference type="EMBL" id="RCW37813.1"/>
    </source>
</evidence>
<keyword evidence="4" id="KW-1185">Reference proteome</keyword>
<evidence type="ECO:0008006" key="5">
    <source>
        <dbReference type="Google" id="ProtNLM"/>
    </source>
</evidence>
<dbReference type="Proteomes" id="UP000253065">
    <property type="component" value="Unassembled WGS sequence"/>
</dbReference>
<dbReference type="EMBL" id="QPJB01000001">
    <property type="protein sequence ID" value="RCW37813.1"/>
    <property type="molecule type" value="Genomic_DNA"/>
</dbReference>
<evidence type="ECO:0000313" key="3">
    <source>
        <dbReference type="Proteomes" id="UP000252795"/>
    </source>
</evidence>
<reference evidence="2 3" key="1">
    <citation type="submission" date="2018-07" db="EMBL/GenBank/DDBJ databases">
        <title>Freshwater and sediment microbial communities from various areas in North America, analyzing microbe dynamics in response to fracking.</title>
        <authorList>
            <person name="Lamendella R."/>
        </authorList>
    </citation>
    <scope>NUCLEOTIDE SEQUENCE [LARGE SCALE GENOMIC DNA]</scope>
    <source>
        <strain evidence="2 3">114E</strain>
        <strain evidence="1 4">114E_o</strain>
    </source>
</reference>
<accession>A0A368VAS3</accession>
<proteinExistence type="predicted"/>
<evidence type="ECO:0000313" key="1">
    <source>
        <dbReference type="EMBL" id="RBP76967.1"/>
    </source>
</evidence>
<sequence length="89" mass="10318">MMQTETSKREAPPVKRFDPKYVQVSRKEAAAIIGRSPTEFDRLRKRDDRCPKGHKAGNGRMARVMFRLSDVYRYSEQLIEDAEQADGRS</sequence>
<dbReference type="RefSeq" id="WP_113878888.1">
    <property type="nucleotide sequence ID" value="NZ_QNSA01000001.1"/>
</dbReference>
<dbReference type="EMBL" id="QNSA01000001">
    <property type="protein sequence ID" value="RBP76967.1"/>
    <property type="molecule type" value="Genomic_DNA"/>
</dbReference>
<dbReference type="Proteomes" id="UP000252795">
    <property type="component" value="Unassembled WGS sequence"/>
</dbReference>
<gene>
    <name evidence="2" type="ORF">DET51_101150</name>
    <name evidence="1" type="ORF">DET64_101151</name>
</gene>
<comment type="caution">
    <text evidence="2">The sequence shown here is derived from an EMBL/GenBank/DDBJ whole genome shotgun (WGS) entry which is preliminary data.</text>
</comment>
<organism evidence="2 3">
    <name type="scientific">Marinobacter nauticus</name>
    <name type="common">Marinobacter hydrocarbonoclasticus</name>
    <name type="synonym">Marinobacter aquaeolei</name>
    <dbReference type="NCBI Taxonomy" id="2743"/>
    <lineage>
        <taxon>Bacteria</taxon>
        <taxon>Pseudomonadati</taxon>
        <taxon>Pseudomonadota</taxon>
        <taxon>Gammaproteobacteria</taxon>
        <taxon>Pseudomonadales</taxon>
        <taxon>Marinobacteraceae</taxon>
        <taxon>Marinobacter</taxon>
    </lineage>
</organism>